<dbReference type="InterPro" id="IPR005119">
    <property type="entry name" value="LysR_subst-bd"/>
</dbReference>
<keyword evidence="7" id="KW-1185">Reference proteome</keyword>
<gene>
    <name evidence="6" type="ORF">NIES2135_00240</name>
</gene>
<sequence>MTLEQLRIFLAVAEQLHFTRAAEALYITQPAVSAAIQSLEQEYGVKLFHRIGRRIEMADAGRLFQLEAQKILDQVEFAERQLRELNNLQRGELKIGASLTIGNYWLPDKISQFKQQYPGIQVQCKLGNAEEICEGTALGRFDLGLVTGDVKPVLKELLEQEAIGTDRLRIVVGRSHSWFTHPQIAVEDLLKTSWVMRESGSGAQKMFEQALDDWGVELSELQIALVLSTSEMVKAVVERGVGAAALPELMVEKELKLETLRAIEIEDDQRCDRAILEIIQPIFKLRHQKRFRTQSICAFEKILMPELQDSVI</sequence>
<dbReference type="Gene3D" id="3.40.190.290">
    <property type="match status" value="1"/>
</dbReference>
<evidence type="ECO:0000313" key="7">
    <source>
        <dbReference type="Proteomes" id="UP000217895"/>
    </source>
</evidence>
<evidence type="ECO:0000256" key="1">
    <source>
        <dbReference type="ARBA" id="ARBA00009437"/>
    </source>
</evidence>
<keyword evidence="3" id="KW-0238">DNA-binding</keyword>
<proteinExistence type="inferred from homology"/>
<dbReference type="InterPro" id="IPR036388">
    <property type="entry name" value="WH-like_DNA-bd_sf"/>
</dbReference>
<keyword evidence="4" id="KW-0804">Transcription</keyword>
<dbReference type="Proteomes" id="UP000217895">
    <property type="component" value="Chromosome"/>
</dbReference>
<comment type="similarity">
    <text evidence="1">Belongs to the LysR transcriptional regulatory family.</text>
</comment>
<dbReference type="SUPFAM" id="SSF46785">
    <property type="entry name" value="Winged helix' DNA-binding domain"/>
    <property type="match status" value="1"/>
</dbReference>
<dbReference type="SUPFAM" id="SSF53850">
    <property type="entry name" value="Periplasmic binding protein-like II"/>
    <property type="match status" value="1"/>
</dbReference>
<name>A0A1Z4J8X9_LEPBY</name>
<dbReference type="EMBL" id="AP018203">
    <property type="protein sequence ID" value="BAY53222.1"/>
    <property type="molecule type" value="Genomic_DNA"/>
</dbReference>
<reference evidence="6 7" key="1">
    <citation type="submission" date="2017-06" db="EMBL/GenBank/DDBJ databases">
        <title>Genome sequencing of cyanobaciteial culture collection at National Institute for Environmental Studies (NIES).</title>
        <authorList>
            <person name="Hirose Y."/>
            <person name="Shimura Y."/>
            <person name="Fujisawa T."/>
            <person name="Nakamura Y."/>
            <person name="Kawachi M."/>
        </authorList>
    </citation>
    <scope>NUCLEOTIDE SEQUENCE [LARGE SCALE GENOMIC DNA]</scope>
    <source>
        <strain evidence="6 7">NIES-2135</strain>
    </source>
</reference>
<accession>A0A1Z4J8X9</accession>
<dbReference type="GO" id="GO:0000976">
    <property type="term" value="F:transcription cis-regulatory region binding"/>
    <property type="evidence" value="ECO:0007669"/>
    <property type="project" value="TreeGrafter"/>
</dbReference>
<keyword evidence="2" id="KW-0805">Transcription regulation</keyword>
<dbReference type="InterPro" id="IPR000847">
    <property type="entry name" value="LysR_HTH_N"/>
</dbReference>
<evidence type="ECO:0000313" key="6">
    <source>
        <dbReference type="EMBL" id="BAY53222.1"/>
    </source>
</evidence>
<organism evidence="6 7">
    <name type="scientific">Leptolyngbya boryana NIES-2135</name>
    <dbReference type="NCBI Taxonomy" id="1973484"/>
    <lineage>
        <taxon>Bacteria</taxon>
        <taxon>Bacillati</taxon>
        <taxon>Cyanobacteriota</taxon>
        <taxon>Cyanophyceae</taxon>
        <taxon>Leptolyngbyales</taxon>
        <taxon>Leptolyngbyaceae</taxon>
        <taxon>Leptolyngbya group</taxon>
        <taxon>Leptolyngbya</taxon>
    </lineage>
</organism>
<evidence type="ECO:0000256" key="2">
    <source>
        <dbReference type="ARBA" id="ARBA00023015"/>
    </source>
</evidence>
<dbReference type="PANTHER" id="PTHR30126:SF39">
    <property type="entry name" value="HTH-TYPE TRANSCRIPTIONAL REGULATOR CYSL"/>
    <property type="match status" value="1"/>
</dbReference>
<dbReference type="PANTHER" id="PTHR30126">
    <property type="entry name" value="HTH-TYPE TRANSCRIPTIONAL REGULATOR"/>
    <property type="match status" value="1"/>
</dbReference>
<evidence type="ECO:0000259" key="5">
    <source>
        <dbReference type="PROSITE" id="PS50931"/>
    </source>
</evidence>
<dbReference type="GO" id="GO:0003700">
    <property type="term" value="F:DNA-binding transcription factor activity"/>
    <property type="evidence" value="ECO:0007669"/>
    <property type="project" value="InterPro"/>
</dbReference>
<dbReference type="AlphaFoldDB" id="A0A1Z4J8X9"/>
<dbReference type="FunFam" id="1.10.10.10:FF:000001">
    <property type="entry name" value="LysR family transcriptional regulator"/>
    <property type="match status" value="1"/>
</dbReference>
<dbReference type="PROSITE" id="PS50931">
    <property type="entry name" value="HTH_LYSR"/>
    <property type="match status" value="1"/>
</dbReference>
<dbReference type="InterPro" id="IPR036390">
    <property type="entry name" value="WH_DNA-bd_sf"/>
</dbReference>
<dbReference type="Pfam" id="PF00126">
    <property type="entry name" value="HTH_1"/>
    <property type="match status" value="1"/>
</dbReference>
<evidence type="ECO:0000256" key="4">
    <source>
        <dbReference type="ARBA" id="ARBA00023163"/>
    </source>
</evidence>
<feature type="domain" description="HTH lysR-type" evidence="5">
    <location>
        <begin position="1"/>
        <end position="58"/>
    </location>
</feature>
<protein>
    <submittedName>
        <fullName evidence="6">LysR family transcriptional regulator</fullName>
    </submittedName>
</protein>
<dbReference type="Pfam" id="PF03466">
    <property type="entry name" value="LysR_substrate"/>
    <property type="match status" value="1"/>
</dbReference>
<dbReference type="PRINTS" id="PR00039">
    <property type="entry name" value="HTHLYSR"/>
</dbReference>
<dbReference type="Gene3D" id="1.10.10.10">
    <property type="entry name" value="Winged helix-like DNA-binding domain superfamily/Winged helix DNA-binding domain"/>
    <property type="match status" value="1"/>
</dbReference>
<evidence type="ECO:0000256" key="3">
    <source>
        <dbReference type="ARBA" id="ARBA00023125"/>
    </source>
</evidence>